<dbReference type="InterPro" id="IPR008984">
    <property type="entry name" value="SMAD_FHA_dom_sf"/>
</dbReference>
<sequence length="318" mass="36308">IIKPSQIEPIRDVFVRHYPEIRTYLGQMKTPGYLLYALTSAVGSVEHAILPFAENDCCDIILGRHRKCPFRLSNDRTISLRHLLVRAYRKSDGEPRIKITDLNTLTGFQDEMGKTVRGLMSDGHIFFTVGEYYVMAILQNGQNWPKEGSEAWDLLPERKIIDELEFQGDTDGGVHDKDSHWHSTSSSENEISYTSRISSHHSWQDLASNDEEVIGFLSLERAPYRLTLQLSFNILTSGILIGRYKRCEISAYNLTLSDRISRVHLCLLLDETGLWAIDTASTNGSTYQGRDIQSIRLKNQDKLMLASELSLQWRSKII</sequence>
<comment type="caution">
    <text evidence="3">The sequence shown here is derived from an EMBL/GenBank/DDBJ whole genome shotgun (WGS) entry which is preliminary data.</text>
</comment>
<evidence type="ECO:0000313" key="4">
    <source>
        <dbReference type="Proteomes" id="UP001594351"/>
    </source>
</evidence>
<proteinExistence type="predicted"/>
<evidence type="ECO:0000313" key="3">
    <source>
        <dbReference type="EMBL" id="MFC1849811.1"/>
    </source>
</evidence>
<dbReference type="Pfam" id="PF00498">
    <property type="entry name" value="FHA"/>
    <property type="match status" value="1"/>
</dbReference>
<name>A0ABV6YUQ4_UNCC1</name>
<feature type="region of interest" description="Disordered" evidence="1">
    <location>
        <begin position="168"/>
        <end position="187"/>
    </location>
</feature>
<feature type="domain" description="FHA" evidence="2">
    <location>
        <begin position="60"/>
        <end position="107"/>
    </location>
</feature>
<gene>
    <name evidence="3" type="ORF">ACFL27_06345</name>
</gene>
<evidence type="ECO:0000256" key="1">
    <source>
        <dbReference type="SAM" id="MobiDB-lite"/>
    </source>
</evidence>
<dbReference type="EMBL" id="JBHPBY010000061">
    <property type="protein sequence ID" value="MFC1849811.1"/>
    <property type="molecule type" value="Genomic_DNA"/>
</dbReference>
<accession>A0ABV6YUQ4</accession>
<organism evidence="3 4">
    <name type="scientific">candidate division CSSED10-310 bacterium</name>
    <dbReference type="NCBI Taxonomy" id="2855610"/>
    <lineage>
        <taxon>Bacteria</taxon>
        <taxon>Bacteria division CSSED10-310</taxon>
    </lineage>
</organism>
<dbReference type="Gene3D" id="2.60.200.20">
    <property type="match status" value="1"/>
</dbReference>
<keyword evidence="4" id="KW-1185">Reference proteome</keyword>
<dbReference type="PROSITE" id="PS50006">
    <property type="entry name" value="FHA_DOMAIN"/>
    <property type="match status" value="2"/>
</dbReference>
<dbReference type="InterPro" id="IPR000253">
    <property type="entry name" value="FHA_dom"/>
</dbReference>
<dbReference type="Proteomes" id="UP001594351">
    <property type="component" value="Unassembled WGS sequence"/>
</dbReference>
<feature type="non-terminal residue" evidence="3">
    <location>
        <position position="1"/>
    </location>
</feature>
<feature type="compositionally biased region" description="Basic and acidic residues" evidence="1">
    <location>
        <begin position="172"/>
        <end position="181"/>
    </location>
</feature>
<evidence type="ECO:0000259" key="2">
    <source>
        <dbReference type="PROSITE" id="PS50006"/>
    </source>
</evidence>
<protein>
    <submittedName>
        <fullName evidence="3">FHA domain-containing protein</fullName>
    </submittedName>
</protein>
<feature type="domain" description="FHA" evidence="2">
    <location>
        <begin position="239"/>
        <end position="292"/>
    </location>
</feature>
<reference evidence="3 4" key="1">
    <citation type="submission" date="2024-09" db="EMBL/GenBank/DDBJ databases">
        <title>Laminarin stimulates single cell rates of sulfate reduction while oxygen inhibits transcriptomic activity in coastal marine sediment.</title>
        <authorList>
            <person name="Lindsay M."/>
            <person name="Orcutt B."/>
            <person name="Emerson D."/>
            <person name="Stepanauskas R."/>
            <person name="D'Angelo T."/>
        </authorList>
    </citation>
    <scope>NUCLEOTIDE SEQUENCE [LARGE SCALE GENOMIC DNA]</scope>
    <source>
        <strain evidence="3">SAG AM-311-K15</strain>
    </source>
</reference>
<dbReference type="SUPFAM" id="SSF49879">
    <property type="entry name" value="SMAD/FHA domain"/>
    <property type="match status" value="2"/>
</dbReference>